<dbReference type="Proteomes" id="UP001276659">
    <property type="component" value="Unassembled WGS sequence"/>
</dbReference>
<reference evidence="1" key="1">
    <citation type="submission" date="2022-11" db="EMBL/GenBank/DDBJ databases">
        <title>Chromosomal genome sequence assembly and mating type (MAT) locus characterization of the leprose asexual lichenized fungus Lepraria neglecta (Nyl.) Erichsen.</title>
        <authorList>
            <person name="Allen J.L."/>
            <person name="Pfeffer B."/>
        </authorList>
    </citation>
    <scope>NUCLEOTIDE SEQUENCE</scope>
    <source>
        <strain evidence="1">Allen 5258</strain>
    </source>
</reference>
<evidence type="ECO:0000313" key="1">
    <source>
        <dbReference type="EMBL" id="KAK3172829.1"/>
    </source>
</evidence>
<evidence type="ECO:0000313" key="2">
    <source>
        <dbReference type="Proteomes" id="UP001276659"/>
    </source>
</evidence>
<accession>A0AAD9Z739</accession>
<keyword evidence="2" id="KW-1185">Reference proteome</keyword>
<dbReference type="EMBL" id="JASNWA010000007">
    <property type="protein sequence ID" value="KAK3172829.1"/>
    <property type="molecule type" value="Genomic_DNA"/>
</dbReference>
<comment type="caution">
    <text evidence="1">The sequence shown here is derived from an EMBL/GenBank/DDBJ whole genome shotgun (WGS) entry which is preliminary data.</text>
</comment>
<proteinExistence type="predicted"/>
<dbReference type="AlphaFoldDB" id="A0AAD9Z739"/>
<organism evidence="1 2">
    <name type="scientific">Lepraria neglecta</name>
    <dbReference type="NCBI Taxonomy" id="209136"/>
    <lineage>
        <taxon>Eukaryota</taxon>
        <taxon>Fungi</taxon>
        <taxon>Dikarya</taxon>
        <taxon>Ascomycota</taxon>
        <taxon>Pezizomycotina</taxon>
        <taxon>Lecanoromycetes</taxon>
        <taxon>OSLEUM clade</taxon>
        <taxon>Lecanoromycetidae</taxon>
        <taxon>Lecanorales</taxon>
        <taxon>Lecanorineae</taxon>
        <taxon>Stereocaulaceae</taxon>
        <taxon>Lepraria</taxon>
    </lineage>
</organism>
<name>A0AAD9Z739_9LECA</name>
<gene>
    <name evidence="1" type="ORF">OEA41_006154</name>
</gene>
<protein>
    <submittedName>
        <fullName evidence="1">Uncharacterized protein</fullName>
    </submittedName>
</protein>
<sequence length="126" mass="14011">MGPNVRLAPVASTDIPTLGRLFAEAFNEDVLRLFILSHGPDLDLNIKSSQIRYQKDYGDPTKHFLKAIDDATGEIVEKQGEEPPPVFPPPMNEAFCQAVFGNLQKTRVRITKGKKCIRKIISTASM</sequence>